<evidence type="ECO:0000313" key="6">
    <source>
        <dbReference type="EMBL" id="QAV39218.1"/>
    </source>
</evidence>
<sequence>MDLYGYVSCTPPYPTRCTRWSLERIRPGRTMFAGYPLSPLPNEI</sequence>
<dbReference type="Proteomes" id="UP000291211">
    <property type="component" value="Genome"/>
</dbReference>
<evidence type="ECO:0000313" key="8">
    <source>
        <dbReference type="Proteomes" id="UP000291211"/>
    </source>
</evidence>
<evidence type="ECO:0000313" key="4">
    <source>
        <dbReference type="EMBL" id="QAV37528.1"/>
    </source>
</evidence>
<dbReference type="Proteomes" id="UP000292929">
    <property type="component" value="Segment"/>
</dbReference>
<reference evidence="8 9" key="1">
    <citation type="journal article" date="2019" name="J. Virol.">
        <title>Punctuated evolution of myxoma virus: rapid and disjunct evolution of a recent viral lineage in Australia.</title>
        <authorList>
            <person name="Eden J.-S."/>
            <person name="Kerr P.J."/>
            <person name="Holmes E.C."/>
        </authorList>
    </citation>
    <scope>NUCLEOTIDE SEQUENCE [LARGE SCALE GENOMIC DNA]</scope>
    <source>
        <strain evidence="1">Aust/ACT/Acton/04-2014</strain>
        <strain evidence="4">Aust/ACT/Acton/07-2008</strain>
        <strain evidence="3">Aust/ACT/Acton/08-2014</strain>
        <strain evidence="7">Aust/ACT/Symonston/01-2016</strain>
        <strain evidence="6">Aust/NSW/Bluegums/04-2015</strain>
        <strain evidence="5">Aust/NSW/Murrumbateman/10-2014</strain>
    </source>
</reference>
<evidence type="ECO:0000313" key="10">
    <source>
        <dbReference type="Proteomes" id="UP000292524"/>
    </source>
</evidence>
<dbReference type="EMBL" id="MK388110">
    <property type="protein sequence ID" value="QAV37190.1"/>
    <property type="molecule type" value="Genomic_DNA"/>
</dbReference>
<gene>
    <name evidence="1" type="primary">m005L</name>
    <name evidence="1" type="synonym">M-T5</name>
    <name evidence="2" type="synonym">m005R</name>
</gene>
<dbReference type="EMBL" id="MK388125">
    <property type="protein sequence ID" value="QAV39725.1"/>
    <property type="molecule type" value="Genomic_DNA"/>
</dbReference>
<organism evidence="1 10">
    <name type="scientific">Myxoma virus</name>
    <dbReference type="NCBI Taxonomy" id="10273"/>
    <lineage>
        <taxon>Viruses</taxon>
        <taxon>Varidnaviria</taxon>
        <taxon>Bamfordvirae</taxon>
        <taxon>Nucleocytoviricota</taxon>
        <taxon>Pokkesviricetes</taxon>
        <taxon>Chitovirales</taxon>
        <taxon>Poxviridae</taxon>
        <taxon>Chordopoxvirinae</taxon>
        <taxon>Leporipoxvirus</taxon>
        <taxon>Leporipoxvirus myxoma</taxon>
    </lineage>
</organism>
<dbReference type="EMBL" id="MK388121">
    <property type="protein sequence ID" value="QAV39204.1"/>
    <property type="molecule type" value="Genomic_DNA"/>
</dbReference>
<dbReference type="EMBL" id="MK388125">
    <property type="protein sequence ID" value="QAV39880.1"/>
    <property type="molecule type" value="Genomic_DNA"/>
</dbReference>
<dbReference type="EMBL" id="MK388121">
    <property type="protein sequence ID" value="QAV39049.1"/>
    <property type="molecule type" value="Genomic_DNA"/>
</dbReference>
<dbReference type="Proteomes" id="UP000292524">
    <property type="component" value="Genome"/>
</dbReference>
<evidence type="ECO:0000313" key="5">
    <source>
        <dbReference type="EMBL" id="QAV39049.1"/>
    </source>
</evidence>
<evidence type="ECO:0000313" key="9">
    <source>
        <dbReference type="Proteomes" id="UP000291978"/>
    </source>
</evidence>
<dbReference type="EMBL" id="MK388098">
    <property type="protein sequence ID" value="QAV35317.1"/>
    <property type="molecule type" value="Genomic_DNA"/>
</dbReference>
<name>A0A481N3S9_9POXV</name>
<proteinExistence type="predicted"/>
<dbReference type="EMBL" id="MK388122">
    <property type="protein sequence ID" value="QAV39373.1"/>
    <property type="molecule type" value="Genomic_DNA"/>
</dbReference>
<accession>A0A481N3S9</accession>
<evidence type="ECO:0000313" key="7">
    <source>
        <dbReference type="EMBL" id="QAV39725.1"/>
    </source>
</evidence>
<dbReference type="Proteomes" id="UP000292450">
    <property type="component" value="Segment"/>
</dbReference>
<dbReference type="Proteomes" id="UP000291978">
    <property type="component" value="Segment"/>
</dbReference>
<protein>
    <submittedName>
        <fullName evidence="1">M5</fullName>
    </submittedName>
</protein>
<dbReference type="EMBL" id="MK388112">
    <property type="protein sequence ID" value="QAV37683.1"/>
    <property type="molecule type" value="Genomic_DNA"/>
</dbReference>
<evidence type="ECO:0000313" key="3">
    <source>
        <dbReference type="EMBL" id="QAV37190.1"/>
    </source>
</evidence>
<evidence type="ECO:0000313" key="1">
    <source>
        <dbReference type="EMBL" id="QAV35162.1"/>
    </source>
</evidence>
<evidence type="ECO:0000313" key="2">
    <source>
        <dbReference type="EMBL" id="QAV35317.1"/>
    </source>
</evidence>
<dbReference type="EMBL" id="MK388122">
    <property type="protein sequence ID" value="QAV39218.1"/>
    <property type="molecule type" value="Genomic_DNA"/>
</dbReference>
<dbReference type="EMBL" id="MK388098">
    <property type="protein sequence ID" value="QAV35162.1"/>
    <property type="molecule type" value="Genomic_DNA"/>
</dbReference>
<dbReference type="EMBL" id="MK388112">
    <property type="protein sequence ID" value="QAV37528.1"/>
    <property type="molecule type" value="Genomic_DNA"/>
</dbReference>
<dbReference type="EMBL" id="MK388110">
    <property type="protein sequence ID" value="QAV37345.1"/>
    <property type="molecule type" value="Genomic_DNA"/>
</dbReference>
<dbReference type="Proteomes" id="UP000293733">
    <property type="component" value="Segment"/>
</dbReference>